<comment type="caution">
    <text evidence="3">The sequence shown here is derived from an EMBL/GenBank/DDBJ whole genome shotgun (WGS) entry which is preliminary data.</text>
</comment>
<dbReference type="Proteomes" id="UP000030004">
    <property type="component" value="Unassembled WGS sequence"/>
</dbReference>
<feature type="transmembrane region" description="Helical" evidence="1">
    <location>
        <begin position="239"/>
        <end position="256"/>
    </location>
</feature>
<dbReference type="EMBL" id="AQQX01000001">
    <property type="protein sequence ID" value="KGM50064.1"/>
    <property type="molecule type" value="Genomic_DNA"/>
</dbReference>
<dbReference type="SUPFAM" id="SSF103481">
    <property type="entry name" value="Multidrug resistance efflux transporter EmrE"/>
    <property type="match status" value="1"/>
</dbReference>
<dbReference type="InterPro" id="IPR037185">
    <property type="entry name" value="EmrE-like"/>
</dbReference>
<feature type="transmembrane region" description="Helical" evidence="1">
    <location>
        <begin position="209"/>
        <end position="233"/>
    </location>
</feature>
<feature type="transmembrane region" description="Helical" evidence="1">
    <location>
        <begin position="175"/>
        <end position="197"/>
    </location>
</feature>
<protein>
    <recommendedName>
        <fullName evidence="2">EamA domain-containing protein</fullName>
    </recommendedName>
</protein>
<feature type="transmembrane region" description="Helical" evidence="1">
    <location>
        <begin position="120"/>
        <end position="138"/>
    </location>
</feature>
<feature type="transmembrane region" description="Helical" evidence="1">
    <location>
        <begin position="150"/>
        <end position="169"/>
    </location>
</feature>
<feature type="transmembrane region" description="Helical" evidence="1">
    <location>
        <begin position="97"/>
        <end position="114"/>
    </location>
</feature>
<proteinExistence type="predicted"/>
<dbReference type="OrthoDB" id="7842999at2"/>
<dbReference type="AlphaFoldDB" id="A0A0A0EI30"/>
<feature type="domain" description="EamA" evidence="2">
    <location>
        <begin position="9"/>
        <end position="136"/>
    </location>
</feature>
<dbReference type="RefSeq" id="WP_043743744.1">
    <property type="nucleotide sequence ID" value="NZ_AQQX01000001.1"/>
</dbReference>
<evidence type="ECO:0000313" key="3">
    <source>
        <dbReference type="EMBL" id="KGM50064.1"/>
    </source>
</evidence>
<feature type="transmembrane region" description="Helical" evidence="1">
    <location>
        <begin position="33"/>
        <end position="53"/>
    </location>
</feature>
<keyword evidence="1" id="KW-1133">Transmembrane helix</keyword>
<dbReference type="GO" id="GO:0016020">
    <property type="term" value="C:membrane"/>
    <property type="evidence" value="ECO:0007669"/>
    <property type="project" value="InterPro"/>
</dbReference>
<organism evidence="3 4">
    <name type="scientific">Pseudooceanicola atlanticus</name>
    <dbReference type="NCBI Taxonomy" id="1461694"/>
    <lineage>
        <taxon>Bacteria</taxon>
        <taxon>Pseudomonadati</taxon>
        <taxon>Pseudomonadota</taxon>
        <taxon>Alphaproteobacteria</taxon>
        <taxon>Rhodobacterales</taxon>
        <taxon>Paracoccaceae</taxon>
        <taxon>Pseudooceanicola</taxon>
    </lineage>
</organism>
<accession>A0A0A0EI30</accession>
<keyword evidence="1" id="KW-0472">Membrane</keyword>
<keyword evidence="4" id="KW-1185">Reference proteome</keyword>
<gene>
    <name evidence="3" type="ORF">ATO9_00715</name>
</gene>
<dbReference type="Pfam" id="PF00892">
    <property type="entry name" value="EamA"/>
    <property type="match status" value="2"/>
</dbReference>
<dbReference type="InterPro" id="IPR000620">
    <property type="entry name" value="EamA_dom"/>
</dbReference>
<name>A0A0A0EI30_9RHOB</name>
<feature type="transmembrane region" description="Helical" evidence="1">
    <location>
        <begin position="6"/>
        <end position="26"/>
    </location>
</feature>
<evidence type="ECO:0000259" key="2">
    <source>
        <dbReference type="Pfam" id="PF00892"/>
    </source>
</evidence>
<feature type="transmembrane region" description="Helical" evidence="1">
    <location>
        <begin position="65"/>
        <end position="85"/>
    </location>
</feature>
<reference evidence="3 4" key="1">
    <citation type="journal article" date="2015" name="Antonie Van Leeuwenhoek">
        <title>Pseudooceanicola atlanticus gen. nov. sp. nov., isolated from surface seawater of the Atlantic Ocean and reclassification of Oceanicola batsensis, Oceanicola marinus, Oceanicola nitratireducens, Oceanicola nanhaiensis, Oceanicola antarcticus and Oceanicola flagellatus, as Pseudooceanicola batsensis comb. nov., Pseudooceanicola marinus comb. nov., Pseudooceanicola nitratireducens comb. nov., Pseudooceanicola nanhaiensis comb. nov., Pseudooceanicola antarcticus comb. nov., and Pseudooceanicola flagellatus comb. nov.</title>
        <authorList>
            <person name="Lai Q."/>
            <person name="Li G."/>
            <person name="Liu X."/>
            <person name="Du Y."/>
            <person name="Sun F."/>
            <person name="Shao Z."/>
        </authorList>
    </citation>
    <scope>NUCLEOTIDE SEQUENCE [LARGE SCALE GENOMIC DNA]</scope>
    <source>
        <strain evidence="3 4">22II-s11g</strain>
    </source>
</reference>
<sequence length="287" mass="29668">MDFWLFAISMTSAVCFALGLVLTTFGLRTLPPLVGVTFSVPSAFLLFLVLSPFTVDPSGFDWRALAIFAAAGAVYPAVVSLLNFVSNRAIGPNLTGGLGNLTPVFAIGLAVVILGEVPSVLQWLGVAAICGGLVMLALDRARRFPTGSLLILALPLAGAFFRGLVQPVIKIGLGFWPSAFAAALVAYGVSSLVVWAVRIGSRQRLPEGAGAGIAWFALLGVANGMALLLLYIALERGEVVEVAPLVATYPLITIALNRVIHGDRSMGLGGIVGSVLSVAGVIAVLLG</sequence>
<feature type="transmembrane region" description="Helical" evidence="1">
    <location>
        <begin position="268"/>
        <end position="286"/>
    </location>
</feature>
<dbReference type="eggNOG" id="COG0697">
    <property type="taxonomic scope" value="Bacteria"/>
</dbReference>
<keyword evidence="1" id="KW-0812">Transmembrane</keyword>
<feature type="domain" description="EamA" evidence="2">
    <location>
        <begin position="154"/>
        <end position="285"/>
    </location>
</feature>
<evidence type="ECO:0000256" key="1">
    <source>
        <dbReference type="SAM" id="Phobius"/>
    </source>
</evidence>
<evidence type="ECO:0000313" key="4">
    <source>
        <dbReference type="Proteomes" id="UP000030004"/>
    </source>
</evidence>